<dbReference type="InterPro" id="IPR042160">
    <property type="entry name" value="HD-Zip_IV"/>
</dbReference>
<protein>
    <recommendedName>
        <fullName evidence="4">Homeobox domain-containing protein</fullName>
    </recommendedName>
</protein>
<dbReference type="PROSITE" id="PS50071">
    <property type="entry name" value="HOMEOBOX_2"/>
    <property type="match status" value="1"/>
</dbReference>
<evidence type="ECO:0000256" key="2">
    <source>
        <dbReference type="PROSITE-ProRule" id="PRU00108"/>
    </source>
</evidence>
<name>A0AAD8PBT2_TARER</name>
<gene>
    <name evidence="5" type="ORF">QVD17_07055</name>
</gene>
<dbReference type="InterPro" id="IPR009057">
    <property type="entry name" value="Homeodomain-like_sf"/>
</dbReference>
<dbReference type="GO" id="GO:0005634">
    <property type="term" value="C:nucleus"/>
    <property type="evidence" value="ECO:0007669"/>
    <property type="project" value="UniProtKB-SubCell"/>
</dbReference>
<dbReference type="SUPFAM" id="SSF46689">
    <property type="entry name" value="Homeodomain-like"/>
    <property type="match status" value="1"/>
</dbReference>
<feature type="domain" description="Homeobox" evidence="4">
    <location>
        <begin position="71"/>
        <end position="107"/>
    </location>
</feature>
<keyword evidence="2 3" id="KW-0238">DNA-binding</keyword>
<accession>A0AAD8PBT2</accession>
<comment type="caution">
    <text evidence="5">The sequence shown here is derived from an EMBL/GenBank/DDBJ whole genome shotgun (WGS) entry which is preliminary data.</text>
</comment>
<dbReference type="Proteomes" id="UP001229421">
    <property type="component" value="Unassembled WGS sequence"/>
</dbReference>
<dbReference type="PANTHER" id="PTHR45654:SF69">
    <property type="entry name" value="HOMEOBOX-LEUCINE ZIPPER PROTEIN ANTHOCYANINLESS 2-LIKE"/>
    <property type="match status" value="1"/>
</dbReference>
<dbReference type="Pfam" id="PF00046">
    <property type="entry name" value="Homeodomain"/>
    <property type="match status" value="1"/>
</dbReference>
<comment type="subcellular location">
    <subcellularLocation>
        <location evidence="1 2 3">Nucleus</location>
    </subcellularLocation>
</comment>
<evidence type="ECO:0000256" key="1">
    <source>
        <dbReference type="ARBA" id="ARBA00004123"/>
    </source>
</evidence>
<keyword evidence="2 3" id="KW-0539">Nucleus</keyword>
<sequence>MNDSSRTSKGKYQIHSIIIIISVRSILQLPAIVYHPSSCLEFSIDEEEDIARSDFRSSLCVHHKLNLEKDNPHPEEKERLALGKKLNLKNKQVKLWFQNNRRTQMKVID</sequence>
<proteinExistence type="predicted"/>
<dbReference type="InterPro" id="IPR001356">
    <property type="entry name" value="HD"/>
</dbReference>
<evidence type="ECO:0000256" key="3">
    <source>
        <dbReference type="RuleBase" id="RU000682"/>
    </source>
</evidence>
<keyword evidence="6" id="KW-1185">Reference proteome</keyword>
<dbReference type="GO" id="GO:0003677">
    <property type="term" value="F:DNA binding"/>
    <property type="evidence" value="ECO:0007669"/>
    <property type="project" value="UniProtKB-UniRule"/>
</dbReference>
<reference evidence="5" key="1">
    <citation type="journal article" date="2023" name="bioRxiv">
        <title>Improved chromosome-level genome assembly for marigold (Tagetes erecta).</title>
        <authorList>
            <person name="Jiang F."/>
            <person name="Yuan L."/>
            <person name="Wang S."/>
            <person name="Wang H."/>
            <person name="Xu D."/>
            <person name="Wang A."/>
            <person name="Fan W."/>
        </authorList>
    </citation>
    <scope>NUCLEOTIDE SEQUENCE</scope>
    <source>
        <strain evidence="5">WSJ</strain>
        <tissue evidence="5">Leaf</tissue>
    </source>
</reference>
<evidence type="ECO:0000259" key="4">
    <source>
        <dbReference type="PROSITE" id="PS50071"/>
    </source>
</evidence>
<evidence type="ECO:0000313" key="5">
    <source>
        <dbReference type="EMBL" id="KAK1441213.1"/>
    </source>
</evidence>
<evidence type="ECO:0000313" key="6">
    <source>
        <dbReference type="Proteomes" id="UP001229421"/>
    </source>
</evidence>
<dbReference type="Gene3D" id="1.10.10.60">
    <property type="entry name" value="Homeodomain-like"/>
    <property type="match status" value="1"/>
</dbReference>
<dbReference type="CDD" id="cd00086">
    <property type="entry name" value="homeodomain"/>
    <property type="match status" value="1"/>
</dbReference>
<feature type="DNA-binding region" description="Homeobox" evidence="2">
    <location>
        <begin position="73"/>
        <end position="108"/>
    </location>
</feature>
<dbReference type="AlphaFoldDB" id="A0AAD8PBT2"/>
<dbReference type="PANTHER" id="PTHR45654">
    <property type="entry name" value="HOMEOBOX-LEUCINE ZIPPER PROTEIN MERISTEM L1"/>
    <property type="match status" value="1"/>
</dbReference>
<organism evidence="5 6">
    <name type="scientific">Tagetes erecta</name>
    <name type="common">African marigold</name>
    <dbReference type="NCBI Taxonomy" id="13708"/>
    <lineage>
        <taxon>Eukaryota</taxon>
        <taxon>Viridiplantae</taxon>
        <taxon>Streptophyta</taxon>
        <taxon>Embryophyta</taxon>
        <taxon>Tracheophyta</taxon>
        <taxon>Spermatophyta</taxon>
        <taxon>Magnoliopsida</taxon>
        <taxon>eudicotyledons</taxon>
        <taxon>Gunneridae</taxon>
        <taxon>Pentapetalae</taxon>
        <taxon>asterids</taxon>
        <taxon>campanulids</taxon>
        <taxon>Asterales</taxon>
        <taxon>Asteraceae</taxon>
        <taxon>Asteroideae</taxon>
        <taxon>Heliantheae alliance</taxon>
        <taxon>Tageteae</taxon>
        <taxon>Tagetes</taxon>
    </lineage>
</organism>
<keyword evidence="2 3" id="KW-0371">Homeobox</keyword>
<dbReference type="EMBL" id="JAUHHV010000001">
    <property type="protein sequence ID" value="KAK1441213.1"/>
    <property type="molecule type" value="Genomic_DNA"/>
</dbReference>